<gene>
    <name evidence="5" type="ORF">BP5796_00237</name>
</gene>
<dbReference type="SUPFAM" id="SSF51905">
    <property type="entry name" value="FAD/NAD(P)-binding domain"/>
    <property type="match status" value="2"/>
</dbReference>
<dbReference type="GO" id="GO:0004499">
    <property type="term" value="F:N,N-dimethylaniline monooxygenase activity"/>
    <property type="evidence" value="ECO:0007669"/>
    <property type="project" value="InterPro"/>
</dbReference>
<organism evidence="5 6">
    <name type="scientific">Coleophoma crateriformis</name>
    <dbReference type="NCBI Taxonomy" id="565419"/>
    <lineage>
        <taxon>Eukaryota</taxon>
        <taxon>Fungi</taxon>
        <taxon>Dikarya</taxon>
        <taxon>Ascomycota</taxon>
        <taxon>Pezizomycotina</taxon>
        <taxon>Leotiomycetes</taxon>
        <taxon>Helotiales</taxon>
        <taxon>Dermateaceae</taxon>
        <taxon>Coleophoma</taxon>
    </lineage>
</organism>
<accession>A0A3D8T7I0</accession>
<keyword evidence="6" id="KW-1185">Reference proteome</keyword>
<evidence type="ECO:0000256" key="2">
    <source>
        <dbReference type="ARBA" id="ARBA00022630"/>
    </source>
</evidence>
<dbReference type="GO" id="GO:0050660">
    <property type="term" value="F:flavin adenine dinucleotide binding"/>
    <property type="evidence" value="ECO:0007669"/>
    <property type="project" value="InterPro"/>
</dbReference>
<dbReference type="InterPro" id="IPR020946">
    <property type="entry name" value="Flavin_mOase-like"/>
</dbReference>
<dbReference type="AlphaFoldDB" id="A0A3D8T7I0"/>
<dbReference type="InterPro" id="IPR036188">
    <property type="entry name" value="FAD/NAD-bd_sf"/>
</dbReference>
<dbReference type="GO" id="GO:0050661">
    <property type="term" value="F:NADP binding"/>
    <property type="evidence" value="ECO:0007669"/>
    <property type="project" value="InterPro"/>
</dbReference>
<evidence type="ECO:0000313" key="6">
    <source>
        <dbReference type="Proteomes" id="UP000256328"/>
    </source>
</evidence>
<name>A0A3D8T7I0_9HELO</name>
<keyword evidence="2" id="KW-0285">Flavoprotein</keyword>
<evidence type="ECO:0000313" key="5">
    <source>
        <dbReference type="EMBL" id="RDW94474.1"/>
    </source>
</evidence>
<evidence type="ECO:0000256" key="4">
    <source>
        <dbReference type="ARBA" id="ARBA00023002"/>
    </source>
</evidence>
<evidence type="ECO:0000256" key="1">
    <source>
        <dbReference type="ARBA" id="ARBA00009183"/>
    </source>
</evidence>
<dbReference type="EMBL" id="PDLN01000001">
    <property type="protein sequence ID" value="RDW94474.1"/>
    <property type="molecule type" value="Genomic_DNA"/>
</dbReference>
<reference evidence="5 6" key="1">
    <citation type="journal article" date="2018" name="IMA Fungus">
        <title>IMA Genome-F 9: Draft genome sequence of Annulohypoxylon stygium, Aspergillus mulundensis, Berkeleyomyces basicola (syn. Thielaviopsis basicola), Ceratocystis smalleyi, two Cercospora beticola strains, Coleophoma cylindrospora, Fusarium fracticaudum, Phialophora cf. hyalina, and Morchella septimelata.</title>
        <authorList>
            <person name="Wingfield B.D."/>
            <person name="Bills G.F."/>
            <person name="Dong Y."/>
            <person name="Huang W."/>
            <person name="Nel W.J."/>
            <person name="Swalarsk-Parry B.S."/>
            <person name="Vaghefi N."/>
            <person name="Wilken P.M."/>
            <person name="An Z."/>
            <person name="de Beer Z.W."/>
            <person name="De Vos L."/>
            <person name="Chen L."/>
            <person name="Duong T.A."/>
            <person name="Gao Y."/>
            <person name="Hammerbacher A."/>
            <person name="Kikkert J.R."/>
            <person name="Li Y."/>
            <person name="Li H."/>
            <person name="Li K."/>
            <person name="Li Q."/>
            <person name="Liu X."/>
            <person name="Ma X."/>
            <person name="Naidoo K."/>
            <person name="Pethybridge S.J."/>
            <person name="Sun J."/>
            <person name="Steenkamp E.T."/>
            <person name="van der Nest M.A."/>
            <person name="van Wyk S."/>
            <person name="Wingfield M.J."/>
            <person name="Xiong C."/>
            <person name="Yue Q."/>
            <person name="Zhang X."/>
        </authorList>
    </citation>
    <scope>NUCLEOTIDE SEQUENCE [LARGE SCALE GENOMIC DNA]</scope>
    <source>
        <strain evidence="5 6">BP5796</strain>
    </source>
</reference>
<dbReference type="Proteomes" id="UP000256328">
    <property type="component" value="Unassembled WGS sequence"/>
</dbReference>
<protein>
    <submittedName>
        <fullName evidence="5">Uncharacterized protein</fullName>
    </submittedName>
</protein>
<dbReference type="InterPro" id="IPR050346">
    <property type="entry name" value="FMO-like"/>
</dbReference>
<comment type="caution">
    <text evidence="5">The sequence shown here is derived from an EMBL/GenBank/DDBJ whole genome shotgun (WGS) entry which is preliminary data.</text>
</comment>
<dbReference type="Pfam" id="PF00743">
    <property type="entry name" value="FMO-like"/>
    <property type="match status" value="1"/>
</dbReference>
<dbReference type="Gene3D" id="3.50.50.60">
    <property type="entry name" value="FAD/NAD(P)-binding domain"/>
    <property type="match status" value="1"/>
</dbReference>
<dbReference type="PANTHER" id="PTHR23023">
    <property type="entry name" value="DIMETHYLANILINE MONOOXYGENASE"/>
    <property type="match status" value="1"/>
</dbReference>
<comment type="similarity">
    <text evidence="1">Belongs to the FMO family.</text>
</comment>
<proteinExistence type="inferred from homology"/>
<evidence type="ECO:0000256" key="3">
    <source>
        <dbReference type="ARBA" id="ARBA00022827"/>
    </source>
</evidence>
<keyword evidence="3" id="KW-0274">FAD</keyword>
<dbReference type="OrthoDB" id="2915840at2759"/>
<sequence length="566" mass="63422">MEEFDIVIVGAGVFGLPVAKTYLEVHPEARLLMLDEGQSVGGTWSHERLYDELRTNNLVGMLEFSDFPMDFETFGVAVGSHVPGAVMHEYLTAYTKHFGFFDKIRFGASVKTAEMKEDESWVVTYDLLGTDEGERQREEKVLAKKLVLAFGSTSKPHMPEFEGVEKFGGHLFHSKELSNRQTEMSEAENVIVVGGSKSACDVAYLNAVNGRHVDWVIRASGKGAAWLAQPLVSPAQLQFEKLATTRAMTFLSPSYASDGYWLIRKLLHDNPIGRAILRAFFGIIHSDLLETGRYNAHPETKKLIPRVSVIWTGTTLGAFNYPEDFFELIRKGLVNVHIEDIDTLLENGMRLANGTEIKADVIVCATGWENSPTLKILPAALTDKCGLSMIPPDADSVRAADQEIMQKYPELRDQPPAGGKIGEREREQSSWKLYRGIAPPAFIKSHNLAYNGMNLSLRGFLVAEISALWITAFLDGKLAAVLPSEEDAAWDALLESRFYRYRSPNGLGPKYIDMVFELMPYVDQLMRDLGLNANRKRGWRELFEAYHTPDYKGVVQEWMARAKKLA</sequence>
<keyword evidence="4" id="KW-0560">Oxidoreductase</keyword>